<dbReference type="SUPFAM" id="SSF52374">
    <property type="entry name" value="Nucleotidylyl transferase"/>
    <property type="match status" value="1"/>
</dbReference>
<evidence type="ECO:0000259" key="10">
    <source>
        <dbReference type="Pfam" id="PF00133"/>
    </source>
</evidence>
<dbReference type="SUPFAM" id="SSF50677">
    <property type="entry name" value="ValRS/IleRS/LeuRS editing domain"/>
    <property type="match status" value="1"/>
</dbReference>
<dbReference type="NCBIfam" id="TIGR00395">
    <property type="entry name" value="leuS_arch"/>
    <property type="match status" value="1"/>
</dbReference>
<evidence type="ECO:0000256" key="4">
    <source>
        <dbReference type="ARBA" id="ARBA00022741"/>
    </source>
</evidence>
<accession>A0ABQ9E1X5</accession>
<dbReference type="EC" id="6.1.1.4" evidence="2"/>
<dbReference type="PROSITE" id="PS00178">
    <property type="entry name" value="AA_TRNA_LIGASE_I"/>
    <property type="match status" value="1"/>
</dbReference>
<keyword evidence="6 9" id="KW-0648">Protein biosynthesis</keyword>
<dbReference type="Pfam" id="PF00133">
    <property type="entry name" value="tRNA-synt_1"/>
    <property type="match status" value="2"/>
</dbReference>
<keyword evidence="4 9" id="KW-0547">Nucleotide-binding</keyword>
<sequence>MERKSTAKLTEIVNIEKQMQKKWEQDKIFEEDAPSPGTAEAKKAKYMVTFPYPYMNGQLHLGHTFCLSKCEFAVGYQRLRGKRCLFPFGLHCTGMPIKACADKLKREMEDFGYPPQFPPEEEEEEEVQKSEEVVIADKSKSKKSKIKAKSGSAKYQWQIMQSLGLSDEEIKEFADPIHWLYYFPPLAKRDLTRMGVKVDWRRSFITTDINPYYDSFVQWQFLKLKERDKIKFGKRYTIFSPKDKQPCMDHDRSAGENVGPQEYTLIKLKVCEPYPPKLRSLKGRNIFLVAATLRPETMFGQTNVWIHPDLSYIAHELANGDVFVTTRRAARNMSYQEFTKEWGKVHVLVELVGQDIMGIPLSGPLTKYKVIYTLPMLTIKEDKGTGVVTSVPSDAPDDFAALRDLKNKEQFRAKYGIKDEMVLPFEPVPIIDVPEFGTLSAVTACEQLKIKSQNDKDQLQLAKERVYLKGFYEGVMIVEGYKGQKVQDVKNIIKKKMVDAKEAVIYMEPEKKVISRSNDECVVALCDQWYLDYGEPKWKQQAAGALSNIETYTDEVRKNFESTLDWLHEHACSRSFGLGTKIPWDKQYVIESLSDSTIYMAYYTVSHLLQGGVFDGQGKSPANIKPEQMTPEVWDYIFCQTSTVPKTAIPKNTLDKMKQEFQYWYPVDTRVSGKDLVPNHLTYFIYNHCAIWPDDKSKWPKSIRANGHLLLNSEKMSKSTGNFLTLHDAMEKFSADGMRLALADAGDTVEDANFVEKMADAGLLRLYTFLEWVKEMIAVKDTLRSGSERTTSDKVFMCEMDKAILQTQEHYEKMMYKEALKSGFFEFQASWPVAGTVDEKLIQMSQYLMDSAHDFRVRLKQLQTPGKGKKLAEKPTHATIWIAKTFPPWQNTVLITLRELYEMESIDLKPSEEATDKIREDCVPGKPFITYRTEPSVAVKMVNPQPYSGLFEIYLPMFEDVSQIKLMMYSDPVKGLRTIPDYNDLEKNKVVVPDDAVFHVDLTSKLVTLQVNGKKVDFGSELTYIVTTLCS</sequence>
<dbReference type="Gene3D" id="3.90.740.10">
    <property type="entry name" value="Valyl/Leucyl/Isoleucyl-tRNA synthetase, editing domain"/>
    <property type="match status" value="1"/>
</dbReference>
<evidence type="ECO:0000256" key="8">
    <source>
        <dbReference type="ARBA" id="ARBA00030520"/>
    </source>
</evidence>
<dbReference type="PANTHER" id="PTHR45794:SF1">
    <property type="entry name" value="LEUCINE--TRNA LIGASE, CYTOPLASMIC"/>
    <property type="match status" value="1"/>
</dbReference>
<reference evidence="12 13" key="1">
    <citation type="submission" date="2022-12" db="EMBL/GenBank/DDBJ databases">
        <title>Chromosome-level genome of Tegillarca granosa.</title>
        <authorList>
            <person name="Kim J."/>
        </authorList>
    </citation>
    <scope>NUCLEOTIDE SEQUENCE [LARGE SCALE GENOMIC DNA]</scope>
    <source>
        <strain evidence="12">Teg-2019</strain>
        <tissue evidence="12">Adductor muscle</tissue>
    </source>
</reference>
<dbReference type="EMBL" id="JARBDR010000923">
    <property type="protein sequence ID" value="KAJ8297525.1"/>
    <property type="molecule type" value="Genomic_DNA"/>
</dbReference>
<evidence type="ECO:0000256" key="6">
    <source>
        <dbReference type="ARBA" id="ARBA00022917"/>
    </source>
</evidence>
<feature type="domain" description="Aminoacyl-tRNA synthetase class Ia" evidence="10">
    <location>
        <begin position="179"/>
        <end position="754"/>
    </location>
</feature>
<evidence type="ECO:0000259" key="11">
    <source>
        <dbReference type="Pfam" id="PF22947"/>
    </source>
</evidence>
<gene>
    <name evidence="12" type="ORF">KUTeg_024056</name>
</gene>
<evidence type="ECO:0000256" key="1">
    <source>
        <dbReference type="ARBA" id="ARBA00005594"/>
    </source>
</evidence>
<dbReference type="InterPro" id="IPR002300">
    <property type="entry name" value="aa-tRNA-synth_Ia"/>
</dbReference>
<dbReference type="PANTHER" id="PTHR45794">
    <property type="entry name" value="LEUCYL-TRNA SYNTHETASE"/>
    <property type="match status" value="1"/>
</dbReference>
<comment type="caution">
    <text evidence="12">The sequence shown here is derived from an EMBL/GenBank/DDBJ whole genome shotgun (WGS) entry which is preliminary data.</text>
</comment>
<evidence type="ECO:0000256" key="3">
    <source>
        <dbReference type="ARBA" id="ARBA00022598"/>
    </source>
</evidence>
<name>A0ABQ9E1X5_TEGGR</name>
<evidence type="ECO:0000256" key="2">
    <source>
        <dbReference type="ARBA" id="ARBA00013164"/>
    </source>
</evidence>
<evidence type="ECO:0000313" key="13">
    <source>
        <dbReference type="Proteomes" id="UP001217089"/>
    </source>
</evidence>
<organism evidence="12 13">
    <name type="scientific">Tegillarca granosa</name>
    <name type="common">Malaysian cockle</name>
    <name type="synonym">Anadara granosa</name>
    <dbReference type="NCBI Taxonomy" id="220873"/>
    <lineage>
        <taxon>Eukaryota</taxon>
        <taxon>Metazoa</taxon>
        <taxon>Spiralia</taxon>
        <taxon>Lophotrochozoa</taxon>
        <taxon>Mollusca</taxon>
        <taxon>Bivalvia</taxon>
        <taxon>Autobranchia</taxon>
        <taxon>Pteriomorphia</taxon>
        <taxon>Arcoida</taxon>
        <taxon>Arcoidea</taxon>
        <taxon>Arcidae</taxon>
        <taxon>Tegillarca</taxon>
    </lineage>
</organism>
<dbReference type="InterPro" id="IPR014729">
    <property type="entry name" value="Rossmann-like_a/b/a_fold"/>
</dbReference>
<dbReference type="InterPro" id="IPR009008">
    <property type="entry name" value="Val/Leu/Ile-tRNA-synth_edit"/>
</dbReference>
<comment type="similarity">
    <text evidence="1 9">Belongs to the class-I aminoacyl-tRNA synthetase family.</text>
</comment>
<dbReference type="Pfam" id="PF22947">
    <property type="entry name" value="ULD_3"/>
    <property type="match status" value="1"/>
</dbReference>
<evidence type="ECO:0000256" key="7">
    <source>
        <dbReference type="ARBA" id="ARBA00023146"/>
    </source>
</evidence>
<dbReference type="InterPro" id="IPR004493">
    <property type="entry name" value="Leu-tRNA-synth_Ia_arc/euk"/>
</dbReference>
<dbReference type="Gene3D" id="3.40.50.620">
    <property type="entry name" value="HUPs"/>
    <property type="match status" value="1"/>
</dbReference>
<evidence type="ECO:0000256" key="5">
    <source>
        <dbReference type="ARBA" id="ARBA00022840"/>
    </source>
</evidence>
<keyword evidence="3 9" id="KW-0436">Ligase</keyword>
<protein>
    <recommendedName>
        <fullName evidence="2">leucine--tRNA ligase</fullName>
        <ecNumber evidence="2">6.1.1.4</ecNumber>
    </recommendedName>
    <alternativeName>
        <fullName evidence="8">Leucyl-tRNA synthetase</fullName>
    </alternativeName>
</protein>
<feature type="domain" description="Leucine--tRNA ligase ubiquitin-like" evidence="11">
    <location>
        <begin position="959"/>
        <end position="1026"/>
    </location>
</feature>
<dbReference type="InterPro" id="IPR001412">
    <property type="entry name" value="aa-tRNA-synth_I_CS"/>
</dbReference>
<keyword evidence="5 9" id="KW-0067">ATP-binding</keyword>
<keyword evidence="13" id="KW-1185">Reference proteome</keyword>
<dbReference type="InterPro" id="IPR054509">
    <property type="entry name" value="LARS1_ULD"/>
</dbReference>
<feature type="domain" description="Aminoacyl-tRNA synthetase class Ia" evidence="10">
    <location>
        <begin position="18"/>
        <end position="103"/>
    </location>
</feature>
<dbReference type="Proteomes" id="UP001217089">
    <property type="component" value="Unassembled WGS sequence"/>
</dbReference>
<evidence type="ECO:0000313" key="12">
    <source>
        <dbReference type="EMBL" id="KAJ8297525.1"/>
    </source>
</evidence>
<keyword evidence="7 9" id="KW-0030">Aminoacyl-tRNA synthetase</keyword>
<proteinExistence type="inferred from homology"/>
<evidence type="ECO:0000256" key="9">
    <source>
        <dbReference type="RuleBase" id="RU363035"/>
    </source>
</evidence>